<feature type="chain" id="PRO_5043945661" evidence="1">
    <location>
        <begin position="23"/>
        <end position="156"/>
    </location>
</feature>
<keyword evidence="3" id="KW-1185">Reference proteome</keyword>
<feature type="signal peptide" evidence="1">
    <location>
        <begin position="1"/>
        <end position="22"/>
    </location>
</feature>
<name>A0AAW0R967_9PEZI</name>
<evidence type="ECO:0000256" key="1">
    <source>
        <dbReference type="SAM" id="SignalP"/>
    </source>
</evidence>
<dbReference type="EMBL" id="JAQQWP010000002">
    <property type="protein sequence ID" value="KAK8130343.1"/>
    <property type="molecule type" value="Genomic_DNA"/>
</dbReference>
<protein>
    <submittedName>
        <fullName evidence="2">Uncharacterized protein</fullName>
    </submittedName>
</protein>
<keyword evidence="1" id="KW-0732">Signal</keyword>
<comment type="caution">
    <text evidence="2">The sequence shown here is derived from an EMBL/GenBank/DDBJ whole genome shotgun (WGS) entry which is preliminary data.</text>
</comment>
<dbReference type="Proteomes" id="UP001392437">
    <property type="component" value="Unassembled WGS sequence"/>
</dbReference>
<gene>
    <name evidence="2" type="ORF">PG999_002723</name>
</gene>
<evidence type="ECO:0000313" key="3">
    <source>
        <dbReference type="Proteomes" id="UP001392437"/>
    </source>
</evidence>
<evidence type="ECO:0000313" key="2">
    <source>
        <dbReference type="EMBL" id="KAK8130343.1"/>
    </source>
</evidence>
<dbReference type="AlphaFoldDB" id="A0AAW0R967"/>
<organism evidence="2 3">
    <name type="scientific">Apiospora kogelbergensis</name>
    <dbReference type="NCBI Taxonomy" id="1337665"/>
    <lineage>
        <taxon>Eukaryota</taxon>
        <taxon>Fungi</taxon>
        <taxon>Dikarya</taxon>
        <taxon>Ascomycota</taxon>
        <taxon>Pezizomycotina</taxon>
        <taxon>Sordariomycetes</taxon>
        <taxon>Xylariomycetidae</taxon>
        <taxon>Amphisphaeriales</taxon>
        <taxon>Apiosporaceae</taxon>
        <taxon>Apiospora</taxon>
    </lineage>
</organism>
<proteinExistence type="predicted"/>
<accession>A0AAW0R967</accession>
<sequence length="156" mass="16341">MQYTTLLLGLLATTATTTPTKSQQSSQTKRFPLEQKRDDGPLKVTLETDFFNNAAADFFGGVAAELLATNLGEADAKAPAFPGPYATFTLDTGSGNPAARCQLTDADGQPVTLIRGANVDTTFGDGGNGPWRMQNGGTFTVGEIKCDPAFVSANSK</sequence>
<reference evidence="2 3" key="1">
    <citation type="submission" date="2023-01" db="EMBL/GenBank/DDBJ databases">
        <title>Analysis of 21 Apiospora genomes using comparative genomics revels a genus with tremendous synthesis potential of carbohydrate active enzymes and secondary metabolites.</title>
        <authorList>
            <person name="Sorensen T."/>
        </authorList>
    </citation>
    <scope>NUCLEOTIDE SEQUENCE [LARGE SCALE GENOMIC DNA]</scope>
    <source>
        <strain evidence="2 3">CBS 117206</strain>
    </source>
</reference>